<dbReference type="EMBL" id="FMHY01000001">
    <property type="protein sequence ID" value="SCL43786.1"/>
    <property type="molecule type" value="Genomic_DNA"/>
</dbReference>
<proteinExistence type="predicted"/>
<feature type="region of interest" description="Disordered" evidence="1">
    <location>
        <begin position="16"/>
        <end position="49"/>
    </location>
</feature>
<dbReference type="AlphaFoldDB" id="A0A1C6TPQ8"/>
<evidence type="ECO:0000313" key="3">
    <source>
        <dbReference type="Proteomes" id="UP000199696"/>
    </source>
</evidence>
<evidence type="ECO:0000313" key="2">
    <source>
        <dbReference type="EMBL" id="SCL43786.1"/>
    </source>
</evidence>
<keyword evidence="3" id="KW-1185">Reference proteome</keyword>
<dbReference type="STRING" id="227316.GA0070604_0001"/>
<name>A0A1C6TPQ8_9ACTN</name>
<gene>
    <name evidence="2" type="ORF">GA0070604_0001</name>
</gene>
<evidence type="ECO:0000256" key="1">
    <source>
        <dbReference type="SAM" id="MobiDB-lite"/>
    </source>
</evidence>
<dbReference type="Proteomes" id="UP000199696">
    <property type="component" value="Unassembled WGS sequence"/>
</dbReference>
<feature type="non-terminal residue" evidence="2">
    <location>
        <position position="1"/>
    </location>
</feature>
<accession>A0A1C6TPQ8</accession>
<dbReference type="RefSeq" id="WP_208601947.1">
    <property type="nucleotide sequence ID" value="NZ_FMHY01000001.1"/>
</dbReference>
<protein>
    <submittedName>
        <fullName evidence="2">Uncharacterized protein</fullName>
    </submittedName>
</protein>
<sequence>PVPVVQAALLQGSRLAWRRDAPPASPDHPTRDPRSGYSPGWTPTSRSAWPASCAGGGRVNLAAVMDEVAACMGQVDGLRAYGWPVGKVSPPAAVVNYPTNASYLIDGANWRITLQLVISFGPPNEQQTRDRLAAYLNASGPASVYALVEAYAWTSCDEVTCTEGDVDVVTIAGVDQLAALFTLDVIGSKK</sequence>
<reference evidence="3" key="1">
    <citation type="submission" date="2016-06" db="EMBL/GenBank/DDBJ databases">
        <authorList>
            <person name="Varghese N."/>
            <person name="Submissions Spin"/>
        </authorList>
    </citation>
    <scope>NUCLEOTIDE SEQUENCE [LARGE SCALE GENOMIC DNA]</scope>
    <source>
        <strain evidence="3">DSM 44814</strain>
    </source>
</reference>
<organism evidence="2 3">
    <name type="scientific">Micromonospora eburnea</name>
    <dbReference type="NCBI Taxonomy" id="227316"/>
    <lineage>
        <taxon>Bacteria</taxon>
        <taxon>Bacillati</taxon>
        <taxon>Actinomycetota</taxon>
        <taxon>Actinomycetes</taxon>
        <taxon>Micromonosporales</taxon>
        <taxon>Micromonosporaceae</taxon>
        <taxon>Micromonospora</taxon>
    </lineage>
</organism>